<dbReference type="SMART" id="SM01321">
    <property type="entry name" value="Y1_Tnp"/>
    <property type="match status" value="1"/>
</dbReference>
<dbReference type="EMBL" id="FXUG01000008">
    <property type="protein sequence ID" value="SMP62904.1"/>
    <property type="molecule type" value="Genomic_DNA"/>
</dbReference>
<dbReference type="SUPFAM" id="SSF143422">
    <property type="entry name" value="Transposase IS200-like"/>
    <property type="match status" value="1"/>
</dbReference>
<name>A0ABY1Q8F5_9BACT</name>
<protein>
    <submittedName>
        <fullName evidence="2">Transposase</fullName>
    </submittedName>
</protein>
<organism evidence="2 3">
    <name type="scientific">Neorhodopirellula lusitana</name>
    <dbReference type="NCBI Taxonomy" id="445327"/>
    <lineage>
        <taxon>Bacteria</taxon>
        <taxon>Pseudomonadati</taxon>
        <taxon>Planctomycetota</taxon>
        <taxon>Planctomycetia</taxon>
        <taxon>Pirellulales</taxon>
        <taxon>Pirellulaceae</taxon>
        <taxon>Neorhodopirellula</taxon>
    </lineage>
</organism>
<dbReference type="PANTHER" id="PTHR36966:SF1">
    <property type="entry name" value="REP-ASSOCIATED TYROSINE TRANSPOSASE"/>
    <property type="match status" value="1"/>
</dbReference>
<proteinExistence type="predicted"/>
<dbReference type="PANTHER" id="PTHR36966">
    <property type="entry name" value="REP-ASSOCIATED TYROSINE TRANSPOSASE"/>
    <property type="match status" value="1"/>
</dbReference>
<dbReference type="Gene3D" id="3.30.70.1290">
    <property type="entry name" value="Transposase IS200-like"/>
    <property type="match status" value="1"/>
</dbReference>
<sequence>MPRERETMYRWRNLTDEQRRQTLDQRRQYQQPWHSIPHRSDETRTVYMLTAACFEHAPVIGKSPERMAKFEADLVQLLYETCTQIYAWTVLPNHYHTLVQTQGILGLLKQLGKLHGRSSFDWNGEDDHRGRQVWCNAAETVMKSESHLHASTNYVLHNAVKHGYAKQWTDWPYCNASEYLESVGREKALRFWKSYPIDDYGSDWDPVDL</sequence>
<dbReference type="InterPro" id="IPR002686">
    <property type="entry name" value="Transposase_17"/>
</dbReference>
<keyword evidence="3" id="KW-1185">Reference proteome</keyword>
<dbReference type="Proteomes" id="UP001158067">
    <property type="component" value="Unassembled WGS sequence"/>
</dbReference>
<accession>A0ABY1Q8F5</accession>
<gene>
    <name evidence="2" type="ORF">SAMN06265222_1081</name>
</gene>
<evidence type="ECO:0000313" key="2">
    <source>
        <dbReference type="EMBL" id="SMP62904.1"/>
    </source>
</evidence>
<feature type="domain" description="Transposase IS200-like" evidence="1">
    <location>
        <begin position="42"/>
        <end position="158"/>
    </location>
</feature>
<comment type="caution">
    <text evidence="2">The sequence shown here is derived from an EMBL/GenBank/DDBJ whole genome shotgun (WGS) entry which is preliminary data.</text>
</comment>
<evidence type="ECO:0000259" key="1">
    <source>
        <dbReference type="SMART" id="SM01321"/>
    </source>
</evidence>
<evidence type="ECO:0000313" key="3">
    <source>
        <dbReference type="Proteomes" id="UP001158067"/>
    </source>
</evidence>
<dbReference type="InterPro" id="IPR036515">
    <property type="entry name" value="Transposase_17_sf"/>
</dbReference>
<reference evidence="2 3" key="1">
    <citation type="submission" date="2017-05" db="EMBL/GenBank/DDBJ databases">
        <authorList>
            <person name="Varghese N."/>
            <person name="Submissions S."/>
        </authorList>
    </citation>
    <scope>NUCLEOTIDE SEQUENCE [LARGE SCALE GENOMIC DNA]</scope>
    <source>
        <strain evidence="2 3">DSM 25457</strain>
    </source>
</reference>
<dbReference type="InterPro" id="IPR052715">
    <property type="entry name" value="RAYT_transposase"/>
</dbReference>
<dbReference type="RefSeq" id="WP_283433385.1">
    <property type="nucleotide sequence ID" value="NZ_FXUG01000008.1"/>
</dbReference>